<dbReference type="Proteomes" id="UP001316803">
    <property type="component" value="Unassembled WGS sequence"/>
</dbReference>
<feature type="region of interest" description="Disordered" evidence="7">
    <location>
        <begin position="1"/>
        <end position="30"/>
    </location>
</feature>
<dbReference type="PROSITE" id="PS50850">
    <property type="entry name" value="MFS"/>
    <property type="match status" value="1"/>
</dbReference>
<feature type="transmembrane region" description="Helical" evidence="8">
    <location>
        <begin position="109"/>
        <end position="129"/>
    </location>
</feature>
<dbReference type="AlphaFoldDB" id="A0AAN8I1G1"/>
<proteinExistence type="inferred from homology"/>
<evidence type="ECO:0000256" key="8">
    <source>
        <dbReference type="SAM" id="Phobius"/>
    </source>
</evidence>
<feature type="domain" description="Major facilitator superfamily (MFS) profile" evidence="9">
    <location>
        <begin position="39"/>
        <end position="455"/>
    </location>
</feature>
<evidence type="ECO:0000313" key="11">
    <source>
        <dbReference type="Proteomes" id="UP001316803"/>
    </source>
</evidence>
<evidence type="ECO:0000256" key="4">
    <source>
        <dbReference type="ARBA" id="ARBA00022692"/>
    </source>
</evidence>
<protein>
    <submittedName>
        <fullName evidence="10">Glycerophosphoinositol permease</fullName>
    </submittedName>
</protein>
<evidence type="ECO:0000256" key="6">
    <source>
        <dbReference type="ARBA" id="ARBA00023136"/>
    </source>
</evidence>
<keyword evidence="4 8" id="KW-0812">Transmembrane</keyword>
<gene>
    <name evidence="10" type="primary">GIT2</name>
    <name evidence="10" type="ORF">OHC33_010018</name>
</gene>
<dbReference type="EMBL" id="JAKLMC020000041">
    <property type="protein sequence ID" value="KAK5948932.1"/>
    <property type="molecule type" value="Genomic_DNA"/>
</dbReference>
<feature type="transmembrane region" description="Helical" evidence="8">
    <location>
        <begin position="294"/>
        <end position="316"/>
    </location>
</feature>
<keyword evidence="5 8" id="KW-1133">Transmembrane helix</keyword>
<comment type="subcellular location">
    <subcellularLocation>
        <location evidence="1">Membrane</location>
        <topology evidence="1">Multi-pass membrane protein</topology>
    </subcellularLocation>
</comment>
<dbReference type="GO" id="GO:0005886">
    <property type="term" value="C:plasma membrane"/>
    <property type="evidence" value="ECO:0007669"/>
    <property type="project" value="TreeGrafter"/>
</dbReference>
<dbReference type="FunFam" id="1.20.1250.20:FF:000140">
    <property type="entry name" value="Putative MFS phospholipid transporter"/>
    <property type="match status" value="1"/>
</dbReference>
<dbReference type="InterPro" id="IPR020846">
    <property type="entry name" value="MFS_dom"/>
</dbReference>
<feature type="transmembrane region" description="Helical" evidence="8">
    <location>
        <begin position="433"/>
        <end position="451"/>
    </location>
</feature>
<keyword evidence="11" id="KW-1185">Reference proteome</keyword>
<feature type="transmembrane region" description="Helical" evidence="8">
    <location>
        <begin position="250"/>
        <end position="274"/>
    </location>
</feature>
<feature type="transmembrane region" description="Helical" evidence="8">
    <location>
        <begin position="395"/>
        <end position="421"/>
    </location>
</feature>
<organism evidence="10 11">
    <name type="scientific">Knufia fluminis</name>
    <dbReference type="NCBI Taxonomy" id="191047"/>
    <lineage>
        <taxon>Eukaryota</taxon>
        <taxon>Fungi</taxon>
        <taxon>Dikarya</taxon>
        <taxon>Ascomycota</taxon>
        <taxon>Pezizomycotina</taxon>
        <taxon>Eurotiomycetes</taxon>
        <taxon>Chaetothyriomycetidae</taxon>
        <taxon>Chaetothyriales</taxon>
        <taxon>Trichomeriaceae</taxon>
        <taxon>Knufia</taxon>
    </lineage>
</organism>
<feature type="transmembrane region" description="Helical" evidence="8">
    <location>
        <begin position="357"/>
        <end position="374"/>
    </location>
</feature>
<dbReference type="PANTHER" id="PTHR23508">
    <property type="entry name" value="CARBOXYLIC ACID TRANSPORTER PROTEIN HOMOLOG"/>
    <property type="match status" value="1"/>
</dbReference>
<reference evidence="10 11" key="1">
    <citation type="submission" date="2022-12" db="EMBL/GenBank/DDBJ databases">
        <title>Genomic features and morphological characterization of a novel Knufia sp. strain isolated from spacecraft assembly facility.</title>
        <authorList>
            <person name="Teixeira M."/>
            <person name="Chander A.M."/>
            <person name="Stajich J.E."/>
            <person name="Venkateswaran K."/>
        </authorList>
    </citation>
    <scope>NUCLEOTIDE SEQUENCE [LARGE SCALE GENOMIC DNA]</scope>
    <source>
        <strain evidence="10 11">FJI-L2-BK-P2</strain>
    </source>
</reference>
<dbReference type="InterPro" id="IPR036259">
    <property type="entry name" value="MFS_trans_sf"/>
</dbReference>
<accession>A0AAN8I1G1</accession>
<evidence type="ECO:0000313" key="10">
    <source>
        <dbReference type="EMBL" id="KAK5948932.1"/>
    </source>
</evidence>
<dbReference type="PANTHER" id="PTHR23508:SF10">
    <property type="entry name" value="CARBOXYLIC ACID TRANSPORTER PROTEIN HOMOLOG"/>
    <property type="match status" value="1"/>
</dbReference>
<comment type="similarity">
    <text evidence="2">Belongs to the major facilitator superfamily. Sugar transporter (TC 2.A.1.1) family.</text>
</comment>
<feature type="compositionally biased region" description="Basic and acidic residues" evidence="7">
    <location>
        <begin position="1"/>
        <end position="16"/>
    </location>
</feature>
<evidence type="ECO:0000256" key="7">
    <source>
        <dbReference type="SAM" id="MobiDB-lite"/>
    </source>
</evidence>
<feature type="transmembrane region" description="Helical" evidence="8">
    <location>
        <begin position="177"/>
        <end position="205"/>
    </location>
</feature>
<sequence>MDKRIEHSSDPEEGSRHLHPSSSIPLDQVPKSRWERSWPTIACGAGLFSDGYVQSVIGSVNTILGQIYGKAFTNSPQRKNVNAIAFAGTVVGQLVFGVLSDYWSRKNSLLISTIILIIFSALSAGAYGAGGTLGGMLAALTAYRFLVGIGVGGEYPAGSVGAAESSAELKRGHRNRWFIFFTNFQIDLGFVSGTLVPMICVLIFTDNHLRAAWRVALGLAVVPPLSLLWLRIKLKEPEEYNRQRMAKYPYMLIIKFYWFRLLVVSIIWFIYDFLTYSSGIYSSSWIHLILGDSYPLWVSLGWSTLINAFYVPGAFIGAFTSDWIGPKYALVAGFTAQGVVGFIMSGLYGYLNTPAHVAGFVVVYGIFLAVGEIGPGDNIGLVATKTCATAVRVQYYGIAAAMGKIGAFVGSYVFPIIQAAAGDDKVKAGQYPFYVSSSLCFFSAAIALFLLPNIGQDTIEEEDIRFRAYLEENGFDTSTMGSKEFREANVVDHEPKLDH</sequence>
<dbReference type="Gene3D" id="1.20.1250.20">
    <property type="entry name" value="MFS general substrate transporter like domains"/>
    <property type="match status" value="1"/>
</dbReference>
<dbReference type="InterPro" id="IPR005828">
    <property type="entry name" value="MFS_sugar_transport-like"/>
</dbReference>
<dbReference type="GO" id="GO:0046943">
    <property type="term" value="F:carboxylic acid transmembrane transporter activity"/>
    <property type="evidence" value="ECO:0007669"/>
    <property type="project" value="TreeGrafter"/>
</dbReference>
<evidence type="ECO:0000256" key="1">
    <source>
        <dbReference type="ARBA" id="ARBA00004141"/>
    </source>
</evidence>
<evidence type="ECO:0000256" key="5">
    <source>
        <dbReference type="ARBA" id="ARBA00022989"/>
    </source>
</evidence>
<keyword evidence="3" id="KW-0813">Transport</keyword>
<evidence type="ECO:0000256" key="2">
    <source>
        <dbReference type="ARBA" id="ARBA00010992"/>
    </source>
</evidence>
<evidence type="ECO:0000256" key="3">
    <source>
        <dbReference type="ARBA" id="ARBA00022448"/>
    </source>
</evidence>
<keyword evidence="6 8" id="KW-0472">Membrane</keyword>
<dbReference type="SUPFAM" id="SSF103473">
    <property type="entry name" value="MFS general substrate transporter"/>
    <property type="match status" value="1"/>
</dbReference>
<name>A0AAN8I1G1_9EURO</name>
<comment type="caution">
    <text evidence="10">The sequence shown here is derived from an EMBL/GenBank/DDBJ whole genome shotgun (WGS) entry which is preliminary data.</text>
</comment>
<dbReference type="Pfam" id="PF00083">
    <property type="entry name" value="Sugar_tr"/>
    <property type="match status" value="2"/>
</dbReference>
<feature type="transmembrane region" description="Helical" evidence="8">
    <location>
        <begin position="83"/>
        <end position="103"/>
    </location>
</feature>
<evidence type="ECO:0000259" key="9">
    <source>
        <dbReference type="PROSITE" id="PS50850"/>
    </source>
</evidence>
<feature type="transmembrane region" description="Helical" evidence="8">
    <location>
        <begin position="211"/>
        <end position="230"/>
    </location>
</feature>
<feature type="transmembrane region" description="Helical" evidence="8">
    <location>
        <begin position="328"/>
        <end position="351"/>
    </location>
</feature>